<dbReference type="AlphaFoldDB" id="A0A5B9DW45"/>
<dbReference type="InterPro" id="IPR004360">
    <property type="entry name" value="Glyas_Fos-R_dOase_dom"/>
</dbReference>
<protein>
    <submittedName>
        <fullName evidence="2">Lactoylglutathione lyase</fullName>
    </submittedName>
</protein>
<sequence>MIFVNLPVADLTAATDFYLAIGCTKNDQFSNERASCMVWSDSIFFMLLTHEFYSTFTDKPIADNAKASAMLLALSRDSRADVDAITETAGKAGGTADVRPIQDMGFMYSRTFADPDGNVFEPMWMDMAAAANMSEEEFHMKEA</sequence>
<reference evidence="2 3" key="1">
    <citation type="journal article" date="2015" name="Int. J. Syst. Evol. Microbiol.">
        <title>Youhaiella tibetensis gen. nov., sp. nov., isolated from subsurface sediment.</title>
        <authorList>
            <person name="Wang Y.X."/>
            <person name="Huang F.Q."/>
            <person name="Nogi Y."/>
            <person name="Pang S.J."/>
            <person name="Wang P.K."/>
            <person name="Lv J."/>
        </authorList>
    </citation>
    <scope>NUCLEOTIDE SEQUENCE [LARGE SCALE GENOMIC DNA]</scope>
    <source>
        <strain evidence="3">fig4</strain>
    </source>
</reference>
<feature type="domain" description="Glyoxalase/fosfomycin resistance/dioxygenase" evidence="1">
    <location>
        <begin position="4"/>
        <end position="121"/>
    </location>
</feature>
<dbReference type="Gene3D" id="3.10.180.10">
    <property type="entry name" value="2,3-Dihydroxybiphenyl 1,2-Dioxygenase, domain 1"/>
    <property type="match status" value="1"/>
</dbReference>
<evidence type="ECO:0000313" key="2">
    <source>
        <dbReference type="EMBL" id="QEE22839.1"/>
    </source>
</evidence>
<accession>A0A5B9DW45</accession>
<dbReference type="KEGG" id="yti:FNA67_17520"/>
<dbReference type="OrthoDB" id="9798430at2"/>
<organism evidence="2 3">
    <name type="scientific">Paradevosia tibetensis</name>
    <dbReference type="NCBI Taxonomy" id="1447062"/>
    <lineage>
        <taxon>Bacteria</taxon>
        <taxon>Pseudomonadati</taxon>
        <taxon>Pseudomonadota</taxon>
        <taxon>Alphaproteobacteria</taxon>
        <taxon>Hyphomicrobiales</taxon>
        <taxon>Devosiaceae</taxon>
        <taxon>Paradevosia</taxon>
    </lineage>
</organism>
<keyword evidence="2" id="KW-0456">Lyase</keyword>
<dbReference type="RefSeq" id="WP_147658231.1">
    <property type="nucleotide sequence ID" value="NZ_BMFM01000002.1"/>
</dbReference>
<evidence type="ECO:0000259" key="1">
    <source>
        <dbReference type="Pfam" id="PF00903"/>
    </source>
</evidence>
<keyword evidence="3" id="KW-1185">Reference proteome</keyword>
<dbReference type="EMBL" id="CP041690">
    <property type="protein sequence ID" value="QEE22839.1"/>
    <property type="molecule type" value="Genomic_DNA"/>
</dbReference>
<dbReference type="PANTHER" id="PTHR36503">
    <property type="entry name" value="BLR2520 PROTEIN"/>
    <property type="match status" value="1"/>
</dbReference>
<evidence type="ECO:0000313" key="3">
    <source>
        <dbReference type="Proteomes" id="UP000321062"/>
    </source>
</evidence>
<dbReference type="GO" id="GO:0016829">
    <property type="term" value="F:lyase activity"/>
    <property type="evidence" value="ECO:0007669"/>
    <property type="project" value="UniProtKB-KW"/>
</dbReference>
<proteinExistence type="predicted"/>
<gene>
    <name evidence="2" type="ORF">FNA67_17520</name>
</gene>
<dbReference type="InterPro" id="IPR029068">
    <property type="entry name" value="Glyas_Bleomycin-R_OHBP_Dase"/>
</dbReference>
<dbReference type="Proteomes" id="UP000321062">
    <property type="component" value="Chromosome"/>
</dbReference>
<dbReference type="Pfam" id="PF00903">
    <property type="entry name" value="Glyoxalase"/>
    <property type="match status" value="1"/>
</dbReference>
<name>A0A5B9DW45_9HYPH</name>
<dbReference type="PANTHER" id="PTHR36503:SF2">
    <property type="entry name" value="BLR2408 PROTEIN"/>
    <property type="match status" value="1"/>
</dbReference>
<dbReference type="SUPFAM" id="SSF54593">
    <property type="entry name" value="Glyoxalase/Bleomycin resistance protein/Dihydroxybiphenyl dioxygenase"/>
    <property type="match status" value="1"/>
</dbReference>